<protein>
    <submittedName>
        <fullName evidence="2">Uncharacterized protein</fullName>
    </submittedName>
</protein>
<dbReference type="PANTHER" id="PTHR38224">
    <property type="entry name" value="PHLOEM SPECIFIC PROTEIN"/>
    <property type="match status" value="1"/>
</dbReference>
<proteinExistence type="predicted"/>
<dbReference type="Proteomes" id="UP000075243">
    <property type="component" value="Chromosome 3"/>
</dbReference>
<dbReference type="OMA" id="HLAFRNK"/>
<dbReference type="AlphaFoldDB" id="A0A151TTA0"/>
<dbReference type="OrthoDB" id="1246837at2759"/>
<accession>A0A151TTA0</accession>
<dbReference type="Gramene" id="C.cajan_09170.t">
    <property type="protein sequence ID" value="C.cajan_09170.t.cds1"/>
    <property type="gene ID" value="C.cajan_09170"/>
</dbReference>
<dbReference type="EMBL" id="CM003605">
    <property type="protein sequence ID" value="KYP70218.1"/>
    <property type="molecule type" value="Genomic_DNA"/>
</dbReference>
<evidence type="ECO:0000313" key="3">
    <source>
        <dbReference type="Proteomes" id="UP000075243"/>
    </source>
</evidence>
<dbReference type="PANTHER" id="PTHR38224:SF1">
    <property type="entry name" value="PHLOEM SPECIFIC PROTEIN"/>
    <property type="match status" value="1"/>
</dbReference>
<gene>
    <name evidence="2" type="ORF">KK1_009429</name>
</gene>
<evidence type="ECO:0000256" key="1">
    <source>
        <dbReference type="SAM" id="MobiDB-lite"/>
    </source>
</evidence>
<feature type="region of interest" description="Disordered" evidence="1">
    <location>
        <begin position="78"/>
        <end position="98"/>
    </location>
</feature>
<name>A0A151TTA0_CAJCA</name>
<reference evidence="2 3" key="1">
    <citation type="journal article" date="2012" name="Nat. Biotechnol.">
        <title>Draft genome sequence of pigeonpea (Cajanus cajan), an orphan legume crop of resource-poor farmers.</title>
        <authorList>
            <person name="Varshney R.K."/>
            <person name="Chen W."/>
            <person name="Li Y."/>
            <person name="Bharti A.K."/>
            <person name="Saxena R.K."/>
            <person name="Schlueter J.A."/>
            <person name="Donoghue M.T."/>
            <person name="Azam S."/>
            <person name="Fan G."/>
            <person name="Whaley A.M."/>
            <person name="Farmer A.D."/>
            <person name="Sheridan J."/>
            <person name="Iwata A."/>
            <person name="Tuteja R."/>
            <person name="Penmetsa R.V."/>
            <person name="Wu W."/>
            <person name="Upadhyaya H.D."/>
            <person name="Yang S.P."/>
            <person name="Shah T."/>
            <person name="Saxena K.B."/>
            <person name="Michael T."/>
            <person name="McCombie W.R."/>
            <person name="Yang B."/>
            <person name="Zhang G."/>
            <person name="Yang H."/>
            <person name="Wang J."/>
            <person name="Spillane C."/>
            <person name="Cook D.R."/>
            <person name="May G.D."/>
            <person name="Xu X."/>
            <person name="Jackson S.A."/>
        </authorList>
    </citation>
    <scope>NUCLEOTIDE SEQUENCE [LARGE SCALE GENOMIC DNA]</scope>
    <source>
        <strain evidence="3">cv. Asha</strain>
    </source>
</reference>
<sequence>MLRSEDYHAHISKVHRSHSVLPDVPRYPNAHLAFQNQHGHHNSNPNERTEVVDYDQTTTYPGRSEAICQETVDVESDQYTPRKNKGRFELHKWKTYRP</sequence>
<organism evidence="2 3">
    <name type="scientific">Cajanus cajan</name>
    <name type="common">Pigeon pea</name>
    <name type="synonym">Cajanus indicus</name>
    <dbReference type="NCBI Taxonomy" id="3821"/>
    <lineage>
        <taxon>Eukaryota</taxon>
        <taxon>Viridiplantae</taxon>
        <taxon>Streptophyta</taxon>
        <taxon>Embryophyta</taxon>
        <taxon>Tracheophyta</taxon>
        <taxon>Spermatophyta</taxon>
        <taxon>Magnoliopsida</taxon>
        <taxon>eudicotyledons</taxon>
        <taxon>Gunneridae</taxon>
        <taxon>Pentapetalae</taxon>
        <taxon>rosids</taxon>
        <taxon>fabids</taxon>
        <taxon>Fabales</taxon>
        <taxon>Fabaceae</taxon>
        <taxon>Papilionoideae</taxon>
        <taxon>50 kb inversion clade</taxon>
        <taxon>NPAAA clade</taxon>
        <taxon>indigoferoid/millettioid clade</taxon>
        <taxon>Phaseoleae</taxon>
        <taxon>Cajanus</taxon>
    </lineage>
</organism>
<keyword evidence="3" id="KW-1185">Reference proteome</keyword>
<evidence type="ECO:0000313" key="2">
    <source>
        <dbReference type="EMBL" id="KYP70218.1"/>
    </source>
</evidence>